<evidence type="ECO:0000256" key="1">
    <source>
        <dbReference type="SAM" id="SignalP"/>
    </source>
</evidence>
<evidence type="ECO:0000313" key="3">
    <source>
        <dbReference type="Proteomes" id="UP000634136"/>
    </source>
</evidence>
<protein>
    <submittedName>
        <fullName evidence="2">Uncharacterized protein</fullName>
    </submittedName>
</protein>
<dbReference type="EMBL" id="JAAIUW010000008">
    <property type="protein sequence ID" value="KAF7821339.1"/>
    <property type="molecule type" value="Genomic_DNA"/>
</dbReference>
<comment type="caution">
    <text evidence="2">The sequence shown here is derived from an EMBL/GenBank/DDBJ whole genome shotgun (WGS) entry which is preliminary data.</text>
</comment>
<feature type="chain" id="PRO_5032784986" evidence="1">
    <location>
        <begin position="20"/>
        <end position="36"/>
    </location>
</feature>
<sequence>MAIIHIIFILNFGIFSSHSELETSSDNPGSSDTEMG</sequence>
<dbReference type="AlphaFoldDB" id="A0A834TPQ4"/>
<feature type="signal peptide" evidence="1">
    <location>
        <begin position="1"/>
        <end position="19"/>
    </location>
</feature>
<accession>A0A834TPQ4</accession>
<keyword evidence="1" id="KW-0732">Signal</keyword>
<organism evidence="2 3">
    <name type="scientific">Senna tora</name>
    <dbReference type="NCBI Taxonomy" id="362788"/>
    <lineage>
        <taxon>Eukaryota</taxon>
        <taxon>Viridiplantae</taxon>
        <taxon>Streptophyta</taxon>
        <taxon>Embryophyta</taxon>
        <taxon>Tracheophyta</taxon>
        <taxon>Spermatophyta</taxon>
        <taxon>Magnoliopsida</taxon>
        <taxon>eudicotyledons</taxon>
        <taxon>Gunneridae</taxon>
        <taxon>Pentapetalae</taxon>
        <taxon>rosids</taxon>
        <taxon>fabids</taxon>
        <taxon>Fabales</taxon>
        <taxon>Fabaceae</taxon>
        <taxon>Caesalpinioideae</taxon>
        <taxon>Cassia clade</taxon>
        <taxon>Senna</taxon>
    </lineage>
</organism>
<proteinExistence type="predicted"/>
<gene>
    <name evidence="2" type="ORF">G2W53_026794</name>
</gene>
<name>A0A834TPQ4_9FABA</name>
<reference evidence="2" key="1">
    <citation type="submission" date="2020-09" db="EMBL/GenBank/DDBJ databases">
        <title>Genome-Enabled Discovery of Anthraquinone Biosynthesis in Senna tora.</title>
        <authorList>
            <person name="Kang S.-H."/>
            <person name="Pandey R.P."/>
            <person name="Lee C.-M."/>
            <person name="Sim J.-S."/>
            <person name="Jeong J.-T."/>
            <person name="Choi B.-S."/>
            <person name="Jung M."/>
            <person name="Ginzburg D."/>
            <person name="Zhao K."/>
            <person name="Won S.Y."/>
            <person name="Oh T.-J."/>
            <person name="Yu Y."/>
            <person name="Kim N.-H."/>
            <person name="Lee O.R."/>
            <person name="Lee T.-H."/>
            <person name="Bashyal P."/>
            <person name="Kim T.-S."/>
            <person name="Lee W.-H."/>
            <person name="Kawkins C."/>
            <person name="Kim C.-K."/>
            <person name="Kim J.S."/>
            <person name="Ahn B.O."/>
            <person name="Rhee S.Y."/>
            <person name="Sohng J.K."/>
        </authorList>
    </citation>
    <scope>NUCLEOTIDE SEQUENCE</scope>
    <source>
        <tissue evidence="2">Leaf</tissue>
    </source>
</reference>
<keyword evidence="3" id="KW-1185">Reference proteome</keyword>
<dbReference type="Proteomes" id="UP000634136">
    <property type="component" value="Unassembled WGS sequence"/>
</dbReference>
<evidence type="ECO:0000313" key="2">
    <source>
        <dbReference type="EMBL" id="KAF7821339.1"/>
    </source>
</evidence>